<keyword evidence="3" id="KW-1185">Reference proteome</keyword>
<gene>
    <name evidence="2" type="ORF">AO498_03990</name>
</gene>
<feature type="signal peptide" evidence="1">
    <location>
        <begin position="1"/>
        <end position="25"/>
    </location>
</feature>
<dbReference type="Proteomes" id="UP000073816">
    <property type="component" value="Chromosome"/>
</dbReference>
<evidence type="ECO:0000256" key="1">
    <source>
        <dbReference type="SAM" id="SignalP"/>
    </source>
</evidence>
<reference evidence="3" key="1">
    <citation type="submission" date="2015-09" db="EMBL/GenBank/DDBJ databases">
        <title>Complete sequence of Algoriphagus sp. M8-2.</title>
        <authorList>
            <person name="Shintani M."/>
        </authorList>
    </citation>
    <scope>NUCLEOTIDE SEQUENCE [LARGE SCALE GENOMIC DNA]</scope>
    <source>
        <strain evidence="3">M8-2</strain>
    </source>
</reference>
<dbReference type="PROSITE" id="PS51257">
    <property type="entry name" value="PROKAR_LIPOPROTEIN"/>
    <property type="match status" value="1"/>
</dbReference>
<dbReference type="STRING" id="1727163.AO498_03990"/>
<reference evidence="2 3" key="2">
    <citation type="journal article" date="2016" name="Genome Announc.">
        <title>Complete Genome Sequence of Algoriphagus sp. Strain M8-2, Isolated from a Brackish Lake.</title>
        <authorList>
            <person name="Muraguchi Y."/>
            <person name="Kushimoto K."/>
            <person name="Ohtsubo Y."/>
            <person name="Suzuki T."/>
            <person name="Dohra H."/>
            <person name="Kimbara K."/>
            <person name="Shintani M."/>
        </authorList>
    </citation>
    <scope>NUCLEOTIDE SEQUENCE [LARGE SCALE GENOMIC DNA]</scope>
    <source>
        <strain evidence="2 3">M8-2</strain>
    </source>
</reference>
<dbReference type="RefSeq" id="WP_148660184.1">
    <property type="nucleotide sequence ID" value="NZ_CP012836.1"/>
</dbReference>
<dbReference type="KEGG" id="alm:AO498_03990"/>
<feature type="chain" id="PRO_5007494141" description="Lipoprotein" evidence="1">
    <location>
        <begin position="26"/>
        <end position="95"/>
    </location>
</feature>
<sequence length="95" mass="10528">MKKSIKNCSFFILLCCFIFSCGKNSNNNTTTNSSSDPCEDMRSYNAGVQYGKDDKGGSRISGLPTSTCEGILNYYDDNYNKDCFCKGFYKGQSEG</sequence>
<protein>
    <recommendedName>
        <fullName evidence="4">Lipoprotein</fullName>
    </recommendedName>
</protein>
<name>A0A142EK97_9BACT</name>
<keyword evidence="1" id="KW-0732">Signal</keyword>
<dbReference type="AlphaFoldDB" id="A0A142EK97"/>
<evidence type="ECO:0000313" key="3">
    <source>
        <dbReference type="Proteomes" id="UP000073816"/>
    </source>
</evidence>
<organism evidence="2 3">
    <name type="scientific">Algoriphagus sanaruensis</name>
    <dbReference type="NCBI Taxonomy" id="1727163"/>
    <lineage>
        <taxon>Bacteria</taxon>
        <taxon>Pseudomonadati</taxon>
        <taxon>Bacteroidota</taxon>
        <taxon>Cytophagia</taxon>
        <taxon>Cytophagales</taxon>
        <taxon>Cyclobacteriaceae</taxon>
        <taxon>Algoriphagus</taxon>
    </lineage>
</organism>
<evidence type="ECO:0008006" key="4">
    <source>
        <dbReference type="Google" id="ProtNLM"/>
    </source>
</evidence>
<dbReference type="EMBL" id="CP012836">
    <property type="protein sequence ID" value="AMQ55552.1"/>
    <property type="molecule type" value="Genomic_DNA"/>
</dbReference>
<proteinExistence type="predicted"/>
<dbReference type="PATRIC" id="fig|1727163.4.peg.830"/>
<accession>A0A142EK97</accession>
<evidence type="ECO:0000313" key="2">
    <source>
        <dbReference type="EMBL" id="AMQ55552.1"/>
    </source>
</evidence>